<name>A0A9D2AS60_9FIRM</name>
<evidence type="ECO:0000313" key="3">
    <source>
        <dbReference type="Proteomes" id="UP000824243"/>
    </source>
</evidence>
<organism evidence="2 3">
    <name type="scientific">Candidatus Mediterraneibacter caccavium</name>
    <dbReference type="NCBI Taxonomy" id="2838661"/>
    <lineage>
        <taxon>Bacteria</taxon>
        <taxon>Bacillati</taxon>
        <taxon>Bacillota</taxon>
        <taxon>Clostridia</taxon>
        <taxon>Lachnospirales</taxon>
        <taxon>Lachnospiraceae</taxon>
        <taxon>Mediterraneibacter</taxon>
    </lineage>
</organism>
<gene>
    <name evidence="2" type="ORF">H9981_02865</name>
</gene>
<dbReference type="AlphaFoldDB" id="A0A9D2AS60"/>
<reference evidence="2" key="1">
    <citation type="journal article" date="2021" name="PeerJ">
        <title>Extensive microbial diversity within the chicken gut microbiome revealed by metagenomics and culture.</title>
        <authorList>
            <person name="Gilroy R."/>
            <person name="Ravi A."/>
            <person name="Getino M."/>
            <person name="Pursley I."/>
            <person name="Horton D.L."/>
            <person name="Alikhan N.F."/>
            <person name="Baker D."/>
            <person name="Gharbi K."/>
            <person name="Hall N."/>
            <person name="Watson M."/>
            <person name="Adriaenssens E.M."/>
            <person name="Foster-Nyarko E."/>
            <person name="Jarju S."/>
            <person name="Secka A."/>
            <person name="Antonio M."/>
            <person name="Oren A."/>
            <person name="Chaudhuri R.R."/>
            <person name="La Ragione R."/>
            <person name="Hildebrand F."/>
            <person name="Pallen M.J."/>
        </authorList>
    </citation>
    <scope>NUCLEOTIDE SEQUENCE</scope>
    <source>
        <strain evidence="2">ChiSjej5B23-15282</strain>
    </source>
</reference>
<dbReference type="Proteomes" id="UP000824243">
    <property type="component" value="Unassembled WGS sequence"/>
</dbReference>
<comment type="caution">
    <text evidence="2">The sequence shown here is derived from an EMBL/GenBank/DDBJ whole genome shotgun (WGS) entry which is preliminary data.</text>
</comment>
<accession>A0A9D2AS60</accession>
<keyword evidence="1" id="KW-0472">Membrane</keyword>
<evidence type="ECO:0000256" key="1">
    <source>
        <dbReference type="SAM" id="Phobius"/>
    </source>
</evidence>
<reference evidence="2" key="2">
    <citation type="submission" date="2021-04" db="EMBL/GenBank/DDBJ databases">
        <authorList>
            <person name="Gilroy R."/>
        </authorList>
    </citation>
    <scope>NUCLEOTIDE SEQUENCE</scope>
    <source>
        <strain evidence="2">ChiSjej5B23-15282</strain>
    </source>
</reference>
<sequence>MKQKKDRRMCRALSWVLLALLVMIIVPIGALMFVISGLWSAADRALLRFNR</sequence>
<feature type="transmembrane region" description="Helical" evidence="1">
    <location>
        <begin position="12"/>
        <end position="39"/>
    </location>
</feature>
<proteinExistence type="predicted"/>
<evidence type="ECO:0000313" key="2">
    <source>
        <dbReference type="EMBL" id="HIX47948.1"/>
    </source>
</evidence>
<keyword evidence="1" id="KW-0812">Transmembrane</keyword>
<dbReference type="EMBL" id="DXFA01000053">
    <property type="protein sequence ID" value="HIX47948.1"/>
    <property type="molecule type" value="Genomic_DNA"/>
</dbReference>
<keyword evidence="1" id="KW-1133">Transmembrane helix</keyword>
<protein>
    <submittedName>
        <fullName evidence="2">Uncharacterized protein</fullName>
    </submittedName>
</protein>